<dbReference type="NCBIfam" id="TIGR02376">
    <property type="entry name" value="Cu_nitrite_red"/>
    <property type="match status" value="1"/>
</dbReference>
<dbReference type="InterPro" id="IPR033138">
    <property type="entry name" value="Cu_oxidase_CS"/>
</dbReference>
<dbReference type="Pfam" id="PF07731">
    <property type="entry name" value="Cu-oxidase_2"/>
    <property type="match status" value="1"/>
</dbReference>
<name>U2FV91_9GAMM</name>
<dbReference type="OrthoDB" id="9757546at2"/>
<feature type="binding site" description="type 1 copper site" evidence="10">
    <location>
        <position position="280"/>
    </location>
    <ligand>
        <name>Cu cation</name>
        <dbReference type="ChEBI" id="CHEBI:23378"/>
        <label>1</label>
    </ligand>
</feature>
<dbReference type="InterPro" id="IPR011707">
    <property type="entry name" value="Cu-oxidase-like_N"/>
</dbReference>
<keyword evidence="8 10" id="KW-0186">Copper</keyword>
<comment type="subunit">
    <text evidence="2 11">Homotrimer.</text>
</comment>
<dbReference type="CDD" id="cd04208">
    <property type="entry name" value="CuRO_2_CuNIR"/>
    <property type="match status" value="1"/>
</dbReference>
<dbReference type="Gene3D" id="2.60.40.420">
    <property type="entry name" value="Cupredoxins - blue copper proteins"/>
    <property type="match status" value="3"/>
</dbReference>
<dbReference type="SUPFAM" id="SSF49503">
    <property type="entry name" value="Cupredoxins"/>
    <property type="match status" value="3"/>
</dbReference>
<evidence type="ECO:0000256" key="4">
    <source>
        <dbReference type="ARBA" id="ARBA00017290"/>
    </source>
</evidence>
<evidence type="ECO:0000259" key="13">
    <source>
        <dbReference type="Pfam" id="PF07732"/>
    </source>
</evidence>
<feature type="binding site" description="type 1 copper site" evidence="10">
    <location>
        <position position="428"/>
    </location>
    <ligand>
        <name>Cu cation</name>
        <dbReference type="ChEBI" id="CHEBI:23378"/>
        <label>1</label>
    </ligand>
</feature>
<dbReference type="eggNOG" id="COG2132">
    <property type="taxonomic scope" value="Bacteria"/>
</dbReference>
<dbReference type="STRING" id="1033802.SSPSH_002851"/>
<dbReference type="InterPro" id="IPR045087">
    <property type="entry name" value="Cu-oxidase_fam"/>
</dbReference>
<comment type="caution">
    <text evidence="15">The sequence shown here is derived from an EMBL/GenBank/DDBJ whole genome shotgun (WGS) entry which is preliminary data.</text>
</comment>
<dbReference type="InterPro" id="IPR028096">
    <property type="entry name" value="EfeO_Cupredoxin"/>
</dbReference>
<evidence type="ECO:0000259" key="14">
    <source>
        <dbReference type="Pfam" id="PF13473"/>
    </source>
</evidence>
<comment type="cofactor">
    <cofactor evidence="11">
        <name>Cu(+)</name>
        <dbReference type="ChEBI" id="CHEBI:49552"/>
    </cofactor>
    <text evidence="11">Binds 1 Cu(+) ion.</text>
</comment>
<evidence type="ECO:0000256" key="8">
    <source>
        <dbReference type="ARBA" id="ARBA00023008"/>
    </source>
</evidence>
<dbReference type="GO" id="GO:0050421">
    <property type="term" value="F:nitrite reductase (NO-forming) activity"/>
    <property type="evidence" value="ECO:0007669"/>
    <property type="project" value="UniProtKB-EC"/>
</dbReference>
<dbReference type="InterPro" id="IPR008972">
    <property type="entry name" value="Cupredoxin"/>
</dbReference>
<keyword evidence="7 11" id="KW-0560">Oxidoreductase</keyword>
<evidence type="ECO:0000256" key="2">
    <source>
        <dbReference type="ARBA" id="ARBA00011233"/>
    </source>
</evidence>
<dbReference type="EC" id="1.7.2.1" evidence="3 11"/>
<dbReference type="RefSeq" id="WP_021031782.1">
    <property type="nucleotide sequence ID" value="NZ_AFNV02000021.1"/>
</dbReference>
<evidence type="ECO:0000256" key="5">
    <source>
        <dbReference type="ARBA" id="ARBA00022723"/>
    </source>
</evidence>
<keyword evidence="16" id="KW-1185">Reference proteome</keyword>
<dbReference type="CDD" id="cd00920">
    <property type="entry name" value="Cupredoxin"/>
    <property type="match status" value="1"/>
</dbReference>
<evidence type="ECO:0000313" key="16">
    <source>
        <dbReference type="Proteomes" id="UP000006242"/>
    </source>
</evidence>
<feature type="signal peptide" evidence="11">
    <location>
        <begin position="1"/>
        <end position="24"/>
    </location>
</feature>
<evidence type="ECO:0000256" key="1">
    <source>
        <dbReference type="ARBA" id="ARBA00010609"/>
    </source>
</evidence>
<dbReference type="InterPro" id="IPR001287">
    <property type="entry name" value="NO2-reductase_Cu"/>
</dbReference>
<feature type="domain" description="Plastocyanin-like" evidence="13">
    <location>
        <begin position="184"/>
        <end position="294"/>
    </location>
</feature>
<proteinExistence type="inferred from homology"/>
<feature type="domain" description="Plastocyanin-like" evidence="12">
    <location>
        <begin position="341"/>
        <end position="444"/>
    </location>
</feature>
<keyword evidence="11" id="KW-0732">Signal</keyword>
<dbReference type="PRINTS" id="PR00695">
    <property type="entry name" value="CUNO2RDTASE"/>
</dbReference>
<dbReference type="PROSITE" id="PS00079">
    <property type="entry name" value="MULTICOPPER_OXIDASE1"/>
    <property type="match status" value="1"/>
</dbReference>
<evidence type="ECO:0000259" key="12">
    <source>
        <dbReference type="Pfam" id="PF07731"/>
    </source>
</evidence>
<dbReference type="PANTHER" id="PTHR11709">
    <property type="entry name" value="MULTI-COPPER OXIDASE"/>
    <property type="match status" value="1"/>
</dbReference>
<feature type="domain" description="EfeO-type cupredoxin-like" evidence="14">
    <location>
        <begin position="63"/>
        <end position="141"/>
    </location>
</feature>
<keyword evidence="5 10" id="KW-0479">Metal-binding</keyword>
<feature type="binding site" description="type 1 copper site" evidence="10">
    <location>
        <position position="236"/>
    </location>
    <ligand>
        <name>Cu cation</name>
        <dbReference type="ChEBI" id="CHEBI:23378"/>
        <label>1</label>
    </ligand>
</feature>
<dbReference type="CDD" id="cd11020">
    <property type="entry name" value="CuRO_1_CuNIR"/>
    <property type="match status" value="1"/>
</dbReference>
<evidence type="ECO:0000256" key="3">
    <source>
        <dbReference type="ARBA" id="ARBA00011882"/>
    </source>
</evidence>
<evidence type="ECO:0000313" key="15">
    <source>
        <dbReference type="EMBL" id="ERJ18238.1"/>
    </source>
</evidence>
<evidence type="ECO:0000256" key="6">
    <source>
        <dbReference type="ARBA" id="ARBA00022737"/>
    </source>
</evidence>
<feature type="binding site" description="type 1 copper site" evidence="10">
    <location>
        <position position="285"/>
    </location>
    <ligand>
        <name>Cu cation</name>
        <dbReference type="ChEBI" id="CHEBI:23378"/>
        <label>1</label>
    </ligand>
</feature>
<dbReference type="Pfam" id="PF13473">
    <property type="entry name" value="Cupredoxin_1"/>
    <property type="match status" value="1"/>
</dbReference>
<reference evidence="15 16" key="1">
    <citation type="journal article" date="2011" name="J. Bacteriol.">
        <title>Genome sequence of Salinisphaera shabanensis, a gammaproteobacterium from the harsh, variable environment of the brine-seawater interface of the Shaban Deep in the Red Sea.</title>
        <authorList>
            <person name="Antunes A."/>
            <person name="Alam I."/>
            <person name="Bajic V.B."/>
            <person name="Stingl U."/>
        </authorList>
    </citation>
    <scope>NUCLEOTIDE SEQUENCE [LARGE SCALE GENOMIC DNA]</scope>
    <source>
        <strain evidence="15 16">E1L3A</strain>
    </source>
</reference>
<sequence length="457" mass="48594">MKIRRWVNALGVLLLGASVSVASATQTNIADGVSLKPDVSITLKTGIGEEGMYFQGVGGKIDGRINPEIKVPEGAVVQLTLINGDGAMHDVAIPDLHVKSDGVVGRDSSSVFVFRANEAGQFDYFCTIPGHRAAGMEGTLVIGETEASDLTGTLDDISRDPADVPAAIGDRDPKTVSVAMKTVEKQARLADGTSYRYWTFDGQVPGPLLRVREGDTVDLTLSNAEDSTMIHSVDFHAVTGPGGGAAVLQVPPGSEKSLSFKAIKPGLYVYHCATPMVAHHIANGMYGMILVEPEGGLPPVDHEFYVMQGEIYTTQAYGQHGEQSFDVRKLLDEKPEYYVFNGSVGALTDKHPLTAKVGETVRIYFGVGGPNATSSFHVIGEMFDKAYEWGGTSSAPAEHIQTISVPPGGATIVDFELEVPGKYVLVDHALSRMERGLAGFLKVEGEDAPEIYNPGGG</sequence>
<keyword evidence="6" id="KW-0677">Repeat</keyword>
<evidence type="ECO:0000256" key="11">
    <source>
        <dbReference type="RuleBase" id="RU365025"/>
    </source>
</evidence>
<dbReference type="eggNOG" id="COG4454">
    <property type="taxonomic scope" value="Bacteria"/>
</dbReference>
<evidence type="ECO:0000256" key="10">
    <source>
        <dbReference type="PIRSR" id="PIRSR601287-1"/>
    </source>
</evidence>
<dbReference type="GO" id="GO:0005507">
    <property type="term" value="F:copper ion binding"/>
    <property type="evidence" value="ECO:0007669"/>
    <property type="project" value="InterPro"/>
</dbReference>
<accession>U2FV91</accession>
<dbReference type="InterPro" id="IPR011706">
    <property type="entry name" value="Cu-oxidase_C"/>
</dbReference>
<reference evidence="15 16" key="2">
    <citation type="journal article" date="2013" name="PLoS ONE">
        <title>INDIGO - INtegrated Data Warehouse of MIcrobial GenOmes with Examples from the Red Sea Extremophiles.</title>
        <authorList>
            <person name="Alam I."/>
            <person name="Antunes A."/>
            <person name="Kamau A.A."/>
            <person name="Ba Alawi W."/>
            <person name="Kalkatawi M."/>
            <person name="Stingl U."/>
            <person name="Bajic V.B."/>
        </authorList>
    </citation>
    <scope>NUCLEOTIDE SEQUENCE [LARGE SCALE GENOMIC DNA]</scope>
    <source>
        <strain evidence="15 16">E1L3A</strain>
    </source>
</reference>
<comment type="catalytic activity">
    <reaction evidence="9 11">
        <text>nitric oxide + Fe(III)-[cytochrome c] + H2O = Fe(II)-[cytochrome c] + nitrite + 2 H(+)</text>
        <dbReference type="Rhea" id="RHEA:15233"/>
        <dbReference type="Rhea" id="RHEA-COMP:10350"/>
        <dbReference type="Rhea" id="RHEA-COMP:14399"/>
        <dbReference type="ChEBI" id="CHEBI:15377"/>
        <dbReference type="ChEBI" id="CHEBI:15378"/>
        <dbReference type="ChEBI" id="CHEBI:16301"/>
        <dbReference type="ChEBI" id="CHEBI:16480"/>
        <dbReference type="ChEBI" id="CHEBI:29033"/>
        <dbReference type="ChEBI" id="CHEBI:29034"/>
        <dbReference type="EC" id="1.7.2.1"/>
    </reaction>
</comment>
<feature type="binding site" description="type 1 copper site" evidence="10">
    <location>
        <position position="271"/>
    </location>
    <ligand>
        <name>Cu cation</name>
        <dbReference type="ChEBI" id="CHEBI:23378"/>
        <label>1</label>
    </ligand>
</feature>
<dbReference type="Proteomes" id="UP000006242">
    <property type="component" value="Unassembled WGS sequence"/>
</dbReference>
<gene>
    <name evidence="15" type="ORF">SSPSH_002851</name>
</gene>
<evidence type="ECO:0000256" key="9">
    <source>
        <dbReference type="ARBA" id="ARBA00049340"/>
    </source>
</evidence>
<dbReference type="PANTHER" id="PTHR11709:SF394">
    <property type="entry name" value="FI03373P-RELATED"/>
    <property type="match status" value="1"/>
</dbReference>
<feature type="binding site" description="type 1 copper site" evidence="10">
    <location>
        <position position="231"/>
    </location>
    <ligand>
        <name>Cu cation</name>
        <dbReference type="ChEBI" id="CHEBI:23378"/>
        <label>1</label>
    </ligand>
</feature>
<dbReference type="FunFam" id="2.60.40.420:FF:000093">
    <property type="entry name" value="Copper-containing nitrite reductase"/>
    <property type="match status" value="1"/>
</dbReference>
<organism evidence="15 16">
    <name type="scientific">Salinisphaera shabanensis E1L3A</name>
    <dbReference type="NCBI Taxonomy" id="1033802"/>
    <lineage>
        <taxon>Bacteria</taxon>
        <taxon>Pseudomonadati</taxon>
        <taxon>Pseudomonadota</taxon>
        <taxon>Gammaproteobacteria</taxon>
        <taxon>Salinisphaerales</taxon>
        <taxon>Salinisphaeraceae</taxon>
        <taxon>Salinisphaera</taxon>
    </lineage>
</organism>
<dbReference type="Pfam" id="PF07732">
    <property type="entry name" value="Cu-oxidase_3"/>
    <property type="match status" value="1"/>
</dbReference>
<dbReference type="AlphaFoldDB" id="U2FV91"/>
<feature type="binding site" description="type 1 copper site" evidence="10">
    <location>
        <position position="272"/>
    </location>
    <ligand>
        <name>Cu cation</name>
        <dbReference type="ChEBI" id="CHEBI:23378"/>
        <label>1</label>
    </ligand>
</feature>
<feature type="chain" id="PRO_5015212194" description="Copper-containing nitrite reductase" evidence="11">
    <location>
        <begin position="25"/>
        <end position="457"/>
    </location>
</feature>
<evidence type="ECO:0000256" key="7">
    <source>
        <dbReference type="ARBA" id="ARBA00023002"/>
    </source>
</evidence>
<dbReference type="EMBL" id="AFNV02000021">
    <property type="protein sequence ID" value="ERJ18238.1"/>
    <property type="molecule type" value="Genomic_DNA"/>
</dbReference>
<comment type="similarity">
    <text evidence="1 11">Belongs to the multicopper oxidase family.</text>
</comment>
<protein>
    <recommendedName>
        <fullName evidence="4 11">Copper-containing nitrite reductase</fullName>
        <ecNumber evidence="3 11">1.7.2.1</ecNumber>
    </recommendedName>
</protein>
<comment type="cofactor">
    <cofactor evidence="11">
        <name>Cu(2+)</name>
        <dbReference type="ChEBI" id="CHEBI:29036"/>
    </cofactor>
    <text evidence="11">Binds 1 Cu(+) ion.</text>
</comment>